<protein>
    <recommendedName>
        <fullName evidence="2">DUF4185 domain-containing protein</fullName>
    </recommendedName>
</protein>
<reference evidence="3 4" key="1">
    <citation type="journal article" date="2019" name="Emerg. Microbes Infect.">
        <title>Comprehensive subspecies identification of 175 nontuberculous mycobacteria species based on 7547 genomic profiles.</title>
        <authorList>
            <person name="Matsumoto Y."/>
            <person name="Kinjo T."/>
            <person name="Motooka D."/>
            <person name="Nabeya D."/>
            <person name="Jung N."/>
            <person name="Uechi K."/>
            <person name="Horii T."/>
            <person name="Iida T."/>
            <person name="Fujita J."/>
            <person name="Nakamura S."/>
        </authorList>
    </citation>
    <scope>NUCLEOTIDE SEQUENCE [LARGE SCALE GENOMIC DNA]</scope>
    <source>
        <strain evidence="3 4">JCM 12405</strain>
    </source>
</reference>
<organism evidence="3 4">
    <name type="scientific">Mycolicibacterium doricum</name>
    <dbReference type="NCBI Taxonomy" id="126673"/>
    <lineage>
        <taxon>Bacteria</taxon>
        <taxon>Bacillati</taxon>
        <taxon>Actinomycetota</taxon>
        <taxon>Actinomycetes</taxon>
        <taxon>Mycobacteriales</taxon>
        <taxon>Mycobacteriaceae</taxon>
        <taxon>Mycolicibacterium</taxon>
    </lineage>
</organism>
<accession>A0A7I7VTJ1</accession>
<dbReference type="Proteomes" id="UP000467201">
    <property type="component" value="Chromosome"/>
</dbReference>
<dbReference type="AlphaFoldDB" id="A0A7I7VTJ1"/>
<dbReference type="EMBL" id="AP022605">
    <property type="protein sequence ID" value="BBZ08330.1"/>
    <property type="molecule type" value="Genomic_DNA"/>
</dbReference>
<evidence type="ECO:0000313" key="4">
    <source>
        <dbReference type="Proteomes" id="UP000467201"/>
    </source>
</evidence>
<dbReference type="InterPro" id="IPR025442">
    <property type="entry name" value="DUF4185"/>
</dbReference>
<sequence length="300" mass="31911">MFGPGCGPVGPQREPRVHAAEVPGPACADRPQTRPEHHCSRGRQIRCRRAPDAAARAAAAPAASGAIVVDTIAGPNSSSYKRFGISGADLGTLWDNGYSGGQRQALIAFGDTFGNAARRRKNTLFRTSTTDLPNGMTVADAVAGDKFGGSPVKAARPNFSRQVIQSLNLAATEVAVIPTAGISVGTRQYVNFMSVSQWGAPGQWSTWTVPRTSIRPSWFNTVPGVQFVWGDQNFQMGALPAAQRLPVRLRHGRGTRRHAVPVPSQPERGRRQIRLRVLPAVRLAARLPVPGHPGGVGAGQ</sequence>
<name>A0A7I7VTJ1_9MYCO</name>
<dbReference type="Pfam" id="PF13810">
    <property type="entry name" value="DUF4185"/>
    <property type="match status" value="1"/>
</dbReference>
<evidence type="ECO:0000259" key="2">
    <source>
        <dbReference type="Pfam" id="PF13810"/>
    </source>
</evidence>
<dbReference type="KEGG" id="mdr:MDOR_24990"/>
<evidence type="ECO:0000313" key="3">
    <source>
        <dbReference type="EMBL" id="BBZ08330.1"/>
    </source>
</evidence>
<proteinExistence type="predicted"/>
<evidence type="ECO:0000256" key="1">
    <source>
        <dbReference type="SAM" id="MobiDB-lite"/>
    </source>
</evidence>
<gene>
    <name evidence="3" type="ORF">MDOR_24990</name>
</gene>
<feature type="region of interest" description="Disordered" evidence="1">
    <location>
        <begin position="1"/>
        <end position="43"/>
    </location>
</feature>
<feature type="domain" description="DUF4185" evidence="2">
    <location>
        <begin position="78"/>
        <end position="239"/>
    </location>
</feature>